<dbReference type="OrthoDB" id="2413960at2759"/>
<evidence type="ECO:0000313" key="4">
    <source>
        <dbReference type="Proteomes" id="UP000789570"/>
    </source>
</evidence>
<evidence type="ECO:0000256" key="1">
    <source>
        <dbReference type="ARBA" id="ARBA00023125"/>
    </source>
</evidence>
<name>A0A9N9NKJ2_9GLOM</name>
<evidence type="ECO:0000259" key="2">
    <source>
        <dbReference type="Pfam" id="PF07282"/>
    </source>
</evidence>
<comment type="caution">
    <text evidence="3">The sequence shown here is derived from an EMBL/GenBank/DDBJ whole genome shotgun (WGS) entry which is preliminary data.</text>
</comment>
<dbReference type="EMBL" id="CAJVPQ010015291">
    <property type="protein sequence ID" value="CAG8742183.1"/>
    <property type="molecule type" value="Genomic_DNA"/>
</dbReference>
<dbReference type="AlphaFoldDB" id="A0A9N9NKJ2"/>
<dbReference type="Proteomes" id="UP000789570">
    <property type="component" value="Unassembled WGS sequence"/>
</dbReference>
<dbReference type="InterPro" id="IPR010095">
    <property type="entry name" value="Cas12f1-like_TNB"/>
</dbReference>
<reference evidence="3" key="1">
    <citation type="submission" date="2021-06" db="EMBL/GenBank/DDBJ databases">
        <authorList>
            <person name="Kallberg Y."/>
            <person name="Tangrot J."/>
            <person name="Rosling A."/>
        </authorList>
    </citation>
    <scope>NUCLEOTIDE SEQUENCE</scope>
    <source>
        <strain evidence="3">UK204</strain>
    </source>
</reference>
<keyword evidence="1" id="KW-0238">DNA-binding</keyword>
<gene>
    <name evidence="3" type="ORF">FCALED_LOCUS15701</name>
</gene>
<dbReference type="GO" id="GO:0003677">
    <property type="term" value="F:DNA binding"/>
    <property type="evidence" value="ECO:0007669"/>
    <property type="project" value="UniProtKB-KW"/>
</dbReference>
<evidence type="ECO:0000313" key="3">
    <source>
        <dbReference type="EMBL" id="CAG8742183.1"/>
    </source>
</evidence>
<proteinExistence type="predicted"/>
<dbReference type="Pfam" id="PF07282">
    <property type="entry name" value="Cas12f1-like_TNB"/>
    <property type="match status" value="1"/>
</dbReference>
<accession>A0A9N9NKJ2</accession>
<sequence length="90" mass="10321">MSVIRKRYLNNECFAEEFLWVKETPWEISNVSFAHDKRVQQGHEEYTSKTCEHCGQINGKLGGSKTFRCNSCEGSSFGLTLGLELLWDTI</sequence>
<keyword evidence="4" id="KW-1185">Reference proteome</keyword>
<organism evidence="3 4">
    <name type="scientific">Funneliformis caledonium</name>
    <dbReference type="NCBI Taxonomy" id="1117310"/>
    <lineage>
        <taxon>Eukaryota</taxon>
        <taxon>Fungi</taxon>
        <taxon>Fungi incertae sedis</taxon>
        <taxon>Mucoromycota</taxon>
        <taxon>Glomeromycotina</taxon>
        <taxon>Glomeromycetes</taxon>
        <taxon>Glomerales</taxon>
        <taxon>Glomeraceae</taxon>
        <taxon>Funneliformis</taxon>
    </lineage>
</organism>
<protein>
    <submittedName>
        <fullName evidence="3">15907_t:CDS:1</fullName>
    </submittedName>
</protein>
<feature type="domain" description="Cas12f1-like TNB" evidence="2">
    <location>
        <begin position="35"/>
        <end position="73"/>
    </location>
</feature>